<dbReference type="PANTHER" id="PTHR30600">
    <property type="entry name" value="CYTOCHROME C PEROXIDASE-RELATED"/>
    <property type="match status" value="1"/>
</dbReference>
<evidence type="ECO:0000256" key="8">
    <source>
        <dbReference type="PIRSR" id="PIRSR000294-1"/>
    </source>
</evidence>
<keyword evidence="12" id="KW-0575">Peroxidase</keyword>
<evidence type="ECO:0000256" key="7">
    <source>
        <dbReference type="ARBA" id="ARBA00023004"/>
    </source>
</evidence>
<dbReference type="EMBL" id="CAMXCM010000002">
    <property type="protein sequence ID" value="CAI3937982.1"/>
    <property type="molecule type" value="Genomic_DNA"/>
</dbReference>
<dbReference type="InterPro" id="IPR026259">
    <property type="entry name" value="MauG/Cytc_peroxidase"/>
</dbReference>
<evidence type="ECO:0000256" key="2">
    <source>
        <dbReference type="ARBA" id="ARBA00022617"/>
    </source>
</evidence>
<feature type="signal peptide" evidence="10">
    <location>
        <begin position="1"/>
        <end position="24"/>
    </location>
</feature>
<keyword evidence="4 10" id="KW-0732">Signal</keyword>
<dbReference type="Proteomes" id="UP001154259">
    <property type="component" value="Unassembled WGS sequence"/>
</dbReference>
<keyword evidence="7 9" id="KW-0408">Iron</keyword>
<sequence>MKITAVILTLAISILSVCVYTANAETDKIDHSVIANQVKLGRYLFYDADLSKDGSMSCATCHRQKQAFTDGNPTHPGVNNDQGIYNVPTLGNVGQLKTFTWTDQHVFALDKQALMPITGTTPVEMGMHHGEKEIEKRIASNACYVRLFNSAFPDVKGNKITIDTITQAIASFQRTLITDHSIWDTKQGYTKEMQQGEQIFFGKGQCATCHTPPLFTDQKFYQINKGTTKAMRTPTLRNIELTASYFHDGSIETLKEAILAHHSDTIKLPHLSEKDMYDLIQFLNSLTDKQFINNPKFSLPAEPCE</sequence>
<dbReference type="Gene3D" id="1.10.760.10">
    <property type="entry name" value="Cytochrome c-like domain"/>
    <property type="match status" value="2"/>
</dbReference>
<feature type="binding site" description="covalent" evidence="8">
    <location>
        <position position="206"/>
    </location>
    <ligand>
        <name>heme c</name>
        <dbReference type="ChEBI" id="CHEBI:61717"/>
        <label>2</label>
    </ligand>
</feature>
<dbReference type="RefSeq" id="WP_271789808.1">
    <property type="nucleotide sequence ID" value="NZ_CAMXCM010000002.1"/>
</dbReference>
<dbReference type="InterPro" id="IPR009056">
    <property type="entry name" value="Cyt_c-like_dom"/>
</dbReference>
<accession>A0A9W4TLF5</accession>
<name>A0A9W4TLF5_9PROT</name>
<feature type="binding site" description="covalent" evidence="8">
    <location>
        <position position="209"/>
    </location>
    <ligand>
        <name>heme c</name>
        <dbReference type="ChEBI" id="CHEBI:61717"/>
        <label>2</label>
    </ligand>
</feature>
<dbReference type="GO" id="GO:0004130">
    <property type="term" value="F:cytochrome-c peroxidase activity"/>
    <property type="evidence" value="ECO:0007669"/>
    <property type="project" value="TreeGrafter"/>
</dbReference>
<dbReference type="PROSITE" id="PS51007">
    <property type="entry name" value="CYTC"/>
    <property type="match status" value="1"/>
</dbReference>
<comment type="caution">
    <text evidence="12">The sequence shown here is derived from an EMBL/GenBank/DDBJ whole genome shotgun (WGS) entry which is preliminary data.</text>
</comment>
<dbReference type="Proteomes" id="UP001154255">
    <property type="component" value="Unassembled WGS sequence"/>
</dbReference>
<evidence type="ECO:0000313" key="12">
    <source>
        <dbReference type="EMBL" id="CAI3937982.1"/>
    </source>
</evidence>
<dbReference type="AlphaFoldDB" id="A0A9W4TLF5"/>
<keyword evidence="3 9" id="KW-0479">Metal-binding</keyword>
<evidence type="ECO:0000313" key="13">
    <source>
        <dbReference type="EMBL" id="CAI3945477.1"/>
    </source>
</evidence>
<dbReference type="EMBL" id="CAMXCS010000002">
    <property type="protein sequence ID" value="CAI3945477.1"/>
    <property type="molecule type" value="Genomic_DNA"/>
</dbReference>
<evidence type="ECO:0000256" key="4">
    <source>
        <dbReference type="ARBA" id="ARBA00022729"/>
    </source>
</evidence>
<gene>
    <name evidence="13" type="ORF">R53529_LOCUS1377</name>
    <name evidence="12" type="ORF">R53530_LOCUS1057</name>
</gene>
<dbReference type="GO" id="GO:0046872">
    <property type="term" value="F:metal ion binding"/>
    <property type="evidence" value="ECO:0007669"/>
    <property type="project" value="UniProtKB-KW"/>
</dbReference>
<dbReference type="InterPro" id="IPR051395">
    <property type="entry name" value="Cytochrome_c_Peroxidase/MauG"/>
</dbReference>
<dbReference type="InterPro" id="IPR004852">
    <property type="entry name" value="Di-haem_cyt_c_peroxidsae"/>
</dbReference>
<dbReference type="GO" id="GO:0042597">
    <property type="term" value="C:periplasmic space"/>
    <property type="evidence" value="ECO:0007669"/>
    <property type="project" value="UniProtKB-SubCell"/>
</dbReference>
<reference evidence="12" key="1">
    <citation type="submission" date="2022-10" db="EMBL/GenBank/DDBJ databases">
        <authorList>
            <person name="Botero Cardona J."/>
        </authorList>
    </citation>
    <scope>NUCLEOTIDE SEQUENCE</scope>
    <source>
        <strain evidence="12">LMG 31819</strain>
        <strain evidence="13">R-53529</strain>
    </source>
</reference>
<keyword evidence="15" id="KW-1185">Reference proteome</keyword>
<evidence type="ECO:0000256" key="9">
    <source>
        <dbReference type="PIRSR" id="PIRSR000294-2"/>
    </source>
</evidence>
<comment type="PTM">
    <text evidence="8">Binds 2 heme groups per subunit.</text>
</comment>
<evidence type="ECO:0000256" key="6">
    <source>
        <dbReference type="ARBA" id="ARBA00023002"/>
    </source>
</evidence>
<dbReference type="Pfam" id="PF03150">
    <property type="entry name" value="CCP_MauG"/>
    <property type="match status" value="2"/>
</dbReference>
<keyword evidence="2 8" id="KW-0349">Heme</keyword>
<organism evidence="12 14">
    <name type="scientific">Commensalibacter communis</name>
    <dbReference type="NCBI Taxonomy" id="2972786"/>
    <lineage>
        <taxon>Bacteria</taxon>
        <taxon>Pseudomonadati</taxon>
        <taxon>Pseudomonadota</taxon>
        <taxon>Alphaproteobacteria</taxon>
        <taxon>Acetobacterales</taxon>
        <taxon>Acetobacteraceae</taxon>
    </lineage>
</organism>
<dbReference type="GO" id="GO:0009055">
    <property type="term" value="F:electron transfer activity"/>
    <property type="evidence" value="ECO:0007669"/>
    <property type="project" value="InterPro"/>
</dbReference>
<evidence type="ECO:0000256" key="3">
    <source>
        <dbReference type="ARBA" id="ARBA00022723"/>
    </source>
</evidence>
<dbReference type="PIRSF" id="PIRSF000294">
    <property type="entry name" value="Cytochrome-c_peroxidase"/>
    <property type="match status" value="1"/>
</dbReference>
<evidence type="ECO:0000256" key="1">
    <source>
        <dbReference type="ARBA" id="ARBA00004418"/>
    </source>
</evidence>
<feature type="binding site" description="covalent" evidence="8">
    <location>
        <position position="61"/>
    </location>
    <ligand>
        <name>heme c</name>
        <dbReference type="ChEBI" id="CHEBI:61717"/>
        <label>1</label>
    </ligand>
</feature>
<evidence type="ECO:0000256" key="10">
    <source>
        <dbReference type="SAM" id="SignalP"/>
    </source>
</evidence>
<feature type="binding site" description="axial binding residue" evidence="9">
    <location>
        <position position="62"/>
    </location>
    <ligand>
        <name>heme c</name>
        <dbReference type="ChEBI" id="CHEBI:61717"/>
        <label>1</label>
    </ligand>
    <ligandPart>
        <name>Fe</name>
        <dbReference type="ChEBI" id="CHEBI:18248"/>
    </ligandPart>
</feature>
<feature type="binding site" description="axial binding residue" evidence="9">
    <location>
        <position position="210"/>
    </location>
    <ligand>
        <name>heme c</name>
        <dbReference type="ChEBI" id="CHEBI:61717"/>
        <label>2</label>
    </ligand>
    <ligandPart>
        <name>Fe</name>
        <dbReference type="ChEBI" id="CHEBI:18248"/>
    </ligandPart>
</feature>
<protein>
    <submittedName>
        <fullName evidence="12 13">Cytochrome c peroxidase (MauG)</fullName>
    </submittedName>
</protein>
<dbReference type="SUPFAM" id="SSF46626">
    <property type="entry name" value="Cytochrome c"/>
    <property type="match status" value="2"/>
</dbReference>
<evidence type="ECO:0000256" key="5">
    <source>
        <dbReference type="ARBA" id="ARBA00022764"/>
    </source>
</evidence>
<comment type="cofactor">
    <cofactor evidence="8">
        <name>heme</name>
        <dbReference type="ChEBI" id="CHEBI:30413"/>
    </cofactor>
    <text evidence="8">Binds 2 heme groups.</text>
</comment>
<comment type="subcellular location">
    <subcellularLocation>
        <location evidence="1">Periplasm</location>
    </subcellularLocation>
</comment>
<evidence type="ECO:0000313" key="15">
    <source>
        <dbReference type="Proteomes" id="UP001154259"/>
    </source>
</evidence>
<evidence type="ECO:0000313" key="14">
    <source>
        <dbReference type="Proteomes" id="UP001154255"/>
    </source>
</evidence>
<feature type="binding site" description="covalent" evidence="8">
    <location>
        <position position="58"/>
    </location>
    <ligand>
        <name>heme c</name>
        <dbReference type="ChEBI" id="CHEBI:61717"/>
        <label>1</label>
    </ligand>
</feature>
<keyword evidence="5" id="KW-0574">Periplasm</keyword>
<feature type="chain" id="PRO_5040736370" evidence="10">
    <location>
        <begin position="25"/>
        <end position="305"/>
    </location>
</feature>
<feature type="domain" description="Cytochrome c" evidence="11">
    <location>
        <begin position="191"/>
        <end position="287"/>
    </location>
</feature>
<dbReference type="GO" id="GO:0020037">
    <property type="term" value="F:heme binding"/>
    <property type="evidence" value="ECO:0007669"/>
    <property type="project" value="InterPro"/>
</dbReference>
<proteinExistence type="predicted"/>
<evidence type="ECO:0000259" key="11">
    <source>
        <dbReference type="PROSITE" id="PS51007"/>
    </source>
</evidence>
<keyword evidence="6" id="KW-0560">Oxidoreductase</keyword>
<dbReference type="InterPro" id="IPR036909">
    <property type="entry name" value="Cyt_c-like_dom_sf"/>
</dbReference>